<dbReference type="PANTHER" id="PTHR30204">
    <property type="entry name" value="REDOX-CYCLING DRUG-SENSING TRANSCRIPTIONAL ACTIVATOR SOXR"/>
    <property type="match status" value="1"/>
</dbReference>
<dbReference type="InterPro" id="IPR000551">
    <property type="entry name" value="MerR-type_HTH_dom"/>
</dbReference>
<protein>
    <submittedName>
        <fullName evidence="3">MerR family transcriptional regulator</fullName>
    </submittedName>
</protein>
<dbReference type="AlphaFoldDB" id="A0A5Q2QDS2"/>
<dbReference type="OrthoDB" id="9810140at2"/>
<dbReference type="FunFam" id="1.10.1660.10:FF:000003">
    <property type="entry name" value="MerR family transcriptional regulator"/>
    <property type="match status" value="1"/>
</dbReference>
<dbReference type="SMART" id="SM00422">
    <property type="entry name" value="HTH_MERR"/>
    <property type="match status" value="1"/>
</dbReference>
<dbReference type="Gene3D" id="1.10.1660.10">
    <property type="match status" value="1"/>
</dbReference>
<evidence type="ECO:0000256" key="1">
    <source>
        <dbReference type="ARBA" id="ARBA00023125"/>
    </source>
</evidence>
<reference evidence="3 4" key="1">
    <citation type="submission" date="2019-11" db="EMBL/GenBank/DDBJ databases">
        <authorList>
            <person name="Khan S.A."/>
            <person name="Jeon C.O."/>
            <person name="Chun B.H."/>
        </authorList>
    </citation>
    <scope>NUCLEOTIDE SEQUENCE [LARGE SCALE GENOMIC DNA]</scope>
    <source>
        <strain evidence="3 4">IMCC 1097</strain>
    </source>
</reference>
<dbReference type="InterPro" id="IPR047057">
    <property type="entry name" value="MerR_fam"/>
</dbReference>
<dbReference type="Pfam" id="PF13411">
    <property type="entry name" value="MerR_1"/>
    <property type="match status" value="1"/>
</dbReference>
<evidence type="ECO:0000313" key="4">
    <source>
        <dbReference type="Proteomes" id="UP000388235"/>
    </source>
</evidence>
<dbReference type="CDD" id="cd04765">
    <property type="entry name" value="HTH_MlrA-like_sg2"/>
    <property type="match status" value="1"/>
</dbReference>
<dbReference type="GO" id="GO:0003677">
    <property type="term" value="F:DNA binding"/>
    <property type="evidence" value="ECO:0007669"/>
    <property type="project" value="UniProtKB-KW"/>
</dbReference>
<accession>A0A5Q2QDS2</accession>
<dbReference type="InterPro" id="IPR009061">
    <property type="entry name" value="DNA-bd_dom_put_sf"/>
</dbReference>
<dbReference type="Proteomes" id="UP000388235">
    <property type="component" value="Chromosome"/>
</dbReference>
<keyword evidence="4" id="KW-1185">Reference proteome</keyword>
<feature type="domain" description="HTH merR-type" evidence="2">
    <location>
        <begin position="42"/>
        <end position="109"/>
    </location>
</feature>
<evidence type="ECO:0000313" key="3">
    <source>
        <dbReference type="EMBL" id="QGG81284.1"/>
    </source>
</evidence>
<dbReference type="KEGG" id="llp:GH975_05610"/>
<name>A0A5Q2QDS2_9GAMM</name>
<evidence type="ECO:0000259" key="2">
    <source>
        <dbReference type="PROSITE" id="PS50937"/>
    </source>
</evidence>
<dbReference type="PANTHER" id="PTHR30204:SF15">
    <property type="entry name" value="BLL5018 PROTEIN"/>
    <property type="match status" value="1"/>
</dbReference>
<gene>
    <name evidence="3" type="ORF">GH975_05610</name>
</gene>
<keyword evidence="1" id="KW-0238">DNA-binding</keyword>
<dbReference type="GO" id="GO:0003700">
    <property type="term" value="F:DNA-binding transcription factor activity"/>
    <property type="evidence" value="ECO:0007669"/>
    <property type="project" value="InterPro"/>
</dbReference>
<sequence length="140" mass="15837">MDLIDTGELPVPVDAVVPTADGEALGEGEVLPPVPGKHWFAIGEVASLCKVRSHVLRYWEQEFPDLKPAKRRGNRRYYSNADVLLARRIRTLLYDRGYTIAGARLQLAKKGEQSEGKSWIQQELQSLRQEIRAIARLLED</sequence>
<organism evidence="3 4">
    <name type="scientific">Litorivicinus lipolyticus</name>
    <dbReference type="NCBI Taxonomy" id="418701"/>
    <lineage>
        <taxon>Bacteria</taxon>
        <taxon>Pseudomonadati</taxon>
        <taxon>Pseudomonadota</taxon>
        <taxon>Gammaproteobacteria</taxon>
        <taxon>Oceanospirillales</taxon>
        <taxon>Litorivicinaceae</taxon>
        <taxon>Litorivicinus</taxon>
    </lineage>
</organism>
<dbReference type="SUPFAM" id="SSF46955">
    <property type="entry name" value="Putative DNA-binding domain"/>
    <property type="match status" value="1"/>
</dbReference>
<dbReference type="PROSITE" id="PS50937">
    <property type="entry name" value="HTH_MERR_2"/>
    <property type="match status" value="1"/>
</dbReference>
<dbReference type="EMBL" id="CP045871">
    <property type="protein sequence ID" value="QGG81284.1"/>
    <property type="molecule type" value="Genomic_DNA"/>
</dbReference>
<proteinExistence type="predicted"/>